<reference evidence="2 3" key="1">
    <citation type="submission" date="2019-05" db="EMBL/GenBank/DDBJ databases">
        <title>Mikania micrantha, genome provides insights into the molecular mechanism of rapid growth.</title>
        <authorList>
            <person name="Liu B."/>
        </authorList>
    </citation>
    <scope>NUCLEOTIDE SEQUENCE [LARGE SCALE GENOMIC DNA]</scope>
    <source>
        <strain evidence="2">NLD-2019</strain>
        <tissue evidence="2">Leaf</tissue>
    </source>
</reference>
<protein>
    <submittedName>
        <fullName evidence="2">Uncharacterized protein</fullName>
    </submittedName>
</protein>
<comment type="caution">
    <text evidence="2">The sequence shown here is derived from an EMBL/GenBank/DDBJ whole genome shotgun (WGS) entry which is preliminary data.</text>
</comment>
<organism evidence="2 3">
    <name type="scientific">Mikania micrantha</name>
    <name type="common">bitter vine</name>
    <dbReference type="NCBI Taxonomy" id="192012"/>
    <lineage>
        <taxon>Eukaryota</taxon>
        <taxon>Viridiplantae</taxon>
        <taxon>Streptophyta</taxon>
        <taxon>Embryophyta</taxon>
        <taxon>Tracheophyta</taxon>
        <taxon>Spermatophyta</taxon>
        <taxon>Magnoliopsida</taxon>
        <taxon>eudicotyledons</taxon>
        <taxon>Gunneridae</taxon>
        <taxon>Pentapetalae</taxon>
        <taxon>asterids</taxon>
        <taxon>campanulids</taxon>
        <taxon>Asterales</taxon>
        <taxon>Asteraceae</taxon>
        <taxon>Asteroideae</taxon>
        <taxon>Heliantheae alliance</taxon>
        <taxon>Eupatorieae</taxon>
        <taxon>Mikania</taxon>
    </lineage>
</organism>
<evidence type="ECO:0000313" key="3">
    <source>
        <dbReference type="Proteomes" id="UP000326396"/>
    </source>
</evidence>
<evidence type="ECO:0000313" key="2">
    <source>
        <dbReference type="EMBL" id="KAD3337657.1"/>
    </source>
</evidence>
<dbReference type="EMBL" id="SZYD01000016">
    <property type="protein sequence ID" value="KAD3337657.1"/>
    <property type="molecule type" value="Genomic_DNA"/>
</dbReference>
<keyword evidence="1" id="KW-0732">Signal</keyword>
<accession>A0A5N6MAZ6</accession>
<feature type="signal peptide" evidence="1">
    <location>
        <begin position="1"/>
        <end position="23"/>
    </location>
</feature>
<keyword evidence="3" id="KW-1185">Reference proteome</keyword>
<name>A0A5N6MAZ6_9ASTR</name>
<dbReference type="AlphaFoldDB" id="A0A5N6MAZ6"/>
<sequence length="159" mass="17879">MAHRAPRSNKNFILLCTLQLTFCNKKLQLGLNYAASPHSNGPPSSLLVQNFKYSIEAKEKVATNTKGIPNRRLTSGIGASLFKHLRKEEVILRKQHCFRRITGSCRRLYKTTASEESSCAQKTKTSEVYPPTKTVADYSYGTKGTDTRHVGLNKDRDNM</sequence>
<dbReference type="Proteomes" id="UP000326396">
    <property type="component" value="Linkage Group LG6"/>
</dbReference>
<proteinExistence type="predicted"/>
<gene>
    <name evidence="2" type="ORF">E3N88_33177</name>
</gene>
<feature type="chain" id="PRO_5024446852" evidence="1">
    <location>
        <begin position="24"/>
        <end position="159"/>
    </location>
</feature>
<evidence type="ECO:0000256" key="1">
    <source>
        <dbReference type="SAM" id="SignalP"/>
    </source>
</evidence>